<feature type="non-terminal residue" evidence="2">
    <location>
        <position position="1"/>
    </location>
</feature>
<name>A0A9K3GRX9_9EUKA</name>
<dbReference type="EMBL" id="BDIP01009152">
    <property type="protein sequence ID" value="GIQ92186.1"/>
    <property type="molecule type" value="Genomic_DNA"/>
</dbReference>
<keyword evidence="3" id="KW-1185">Reference proteome</keyword>
<comment type="caution">
    <text evidence="2">The sequence shown here is derived from an EMBL/GenBank/DDBJ whole genome shotgun (WGS) entry which is preliminary data.</text>
</comment>
<feature type="region of interest" description="Disordered" evidence="1">
    <location>
        <begin position="1"/>
        <end position="39"/>
    </location>
</feature>
<evidence type="ECO:0000313" key="3">
    <source>
        <dbReference type="Proteomes" id="UP000265618"/>
    </source>
</evidence>
<accession>A0A9K3GRX9</accession>
<reference evidence="2 3" key="1">
    <citation type="journal article" date="2018" name="PLoS ONE">
        <title>The draft genome of Kipferlia bialata reveals reductive genome evolution in fornicate parasites.</title>
        <authorList>
            <person name="Tanifuji G."/>
            <person name="Takabayashi S."/>
            <person name="Kume K."/>
            <person name="Takagi M."/>
            <person name="Nakayama T."/>
            <person name="Kamikawa R."/>
            <person name="Inagaki Y."/>
            <person name="Hashimoto T."/>
        </authorList>
    </citation>
    <scope>NUCLEOTIDE SEQUENCE [LARGE SCALE GENOMIC DNA]</scope>
    <source>
        <strain evidence="2">NY0173</strain>
    </source>
</reference>
<evidence type="ECO:0000256" key="1">
    <source>
        <dbReference type="SAM" id="MobiDB-lite"/>
    </source>
</evidence>
<protein>
    <submittedName>
        <fullName evidence="2">Uncharacterized protein</fullName>
    </submittedName>
</protein>
<feature type="non-terminal residue" evidence="2">
    <location>
        <position position="39"/>
    </location>
</feature>
<evidence type="ECO:0000313" key="2">
    <source>
        <dbReference type="EMBL" id="GIQ92186.1"/>
    </source>
</evidence>
<proteinExistence type="predicted"/>
<dbReference type="AlphaFoldDB" id="A0A9K3GRX9"/>
<gene>
    <name evidence="2" type="ORF">KIPB_015821</name>
</gene>
<organism evidence="2 3">
    <name type="scientific">Kipferlia bialata</name>
    <dbReference type="NCBI Taxonomy" id="797122"/>
    <lineage>
        <taxon>Eukaryota</taxon>
        <taxon>Metamonada</taxon>
        <taxon>Carpediemonas-like organisms</taxon>
        <taxon>Kipferlia</taxon>
    </lineage>
</organism>
<sequence>EAEQPLRTLAGDRKRQDNASAKEASASDKVTKQSRYRAQ</sequence>
<dbReference type="Proteomes" id="UP000265618">
    <property type="component" value="Unassembled WGS sequence"/>
</dbReference>